<proteinExistence type="predicted"/>
<keyword evidence="1" id="KW-1133">Transmembrane helix</keyword>
<keyword evidence="1" id="KW-0472">Membrane</keyword>
<reference evidence="2" key="2">
    <citation type="journal article" date="2021" name="Data Brief">
        <title>Draft genome sequence data of the facultative, thermophilic, xylanolytic bacterium Paenibacillus sp. strain DA-C8.</title>
        <authorList>
            <person name="Chhe C."/>
            <person name="Uke A."/>
            <person name="Baramee S."/>
            <person name="Ungkulpasvich U."/>
            <person name="Tachaapaikoon C."/>
            <person name="Pason P."/>
            <person name="Waeonukul R."/>
            <person name="Ratanakhanokchai K."/>
            <person name="Kosugi A."/>
        </authorList>
    </citation>
    <scope>NUCLEOTIDE SEQUENCE</scope>
    <source>
        <strain evidence="2">DA-C8</strain>
    </source>
</reference>
<organism evidence="2 3">
    <name type="scientific">Insulibacter thermoxylanivorax</name>
    <dbReference type="NCBI Taxonomy" id="2749268"/>
    <lineage>
        <taxon>Bacteria</taxon>
        <taxon>Bacillati</taxon>
        <taxon>Bacillota</taxon>
        <taxon>Bacilli</taxon>
        <taxon>Bacillales</taxon>
        <taxon>Paenibacillaceae</taxon>
        <taxon>Insulibacter</taxon>
    </lineage>
</organism>
<reference evidence="2" key="1">
    <citation type="submission" date="2020-08" db="EMBL/GenBank/DDBJ databases">
        <authorList>
            <person name="Uke A."/>
            <person name="Chhe C."/>
            <person name="Baramee S."/>
            <person name="Kosugi A."/>
        </authorList>
    </citation>
    <scope>NUCLEOTIDE SEQUENCE</scope>
    <source>
        <strain evidence="2">DA-C8</strain>
    </source>
</reference>
<gene>
    <name evidence="2" type="ORF">PRECH8_00860</name>
</gene>
<comment type="caution">
    <text evidence="2">The sequence shown here is derived from an EMBL/GenBank/DDBJ whole genome shotgun (WGS) entry which is preliminary data.</text>
</comment>
<name>A0A916Q9Q6_9BACL</name>
<accession>A0A916Q9Q6</accession>
<sequence>MKSSFKVIIRWTVFITTLTFVLAVMFSVASNTLLNGLNWALGMLVVLLLVMIGIFF</sequence>
<evidence type="ECO:0000313" key="3">
    <source>
        <dbReference type="Proteomes" id="UP000654993"/>
    </source>
</evidence>
<dbReference type="Proteomes" id="UP000654993">
    <property type="component" value="Unassembled WGS sequence"/>
</dbReference>
<keyword evidence="3" id="KW-1185">Reference proteome</keyword>
<keyword evidence="1" id="KW-0812">Transmembrane</keyword>
<dbReference type="EMBL" id="BMAQ01000001">
    <property type="protein sequence ID" value="GFR36790.1"/>
    <property type="molecule type" value="Genomic_DNA"/>
</dbReference>
<evidence type="ECO:0000256" key="1">
    <source>
        <dbReference type="SAM" id="Phobius"/>
    </source>
</evidence>
<dbReference type="AlphaFoldDB" id="A0A916Q9Q6"/>
<evidence type="ECO:0000313" key="2">
    <source>
        <dbReference type="EMBL" id="GFR36790.1"/>
    </source>
</evidence>
<protein>
    <submittedName>
        <fullName evidence="2">Uncharacterized protein</fullName>
    </submittedName>
</protein>
<feature type="transmembrane region" description="Helical" evidence="1">
    <location>
        <begin position="36"/>
        <end position="55"/>
    </location>
</feature>
<feature type="transmembrane region" description="Helical" evidence="1">
    <location>
        <begin position="7"/>
        <end position="30"/>
    </location>
</feature>